<name>E0NJ80_9FIRM</name>
<proteinExistence type="predicted"/>
<organism evidence="1 2">
    <name type="scientific">Peptoniphilus duerdenii ATCC BAA-1640</name>
    <dbReference type="NCBI Taxonomy" id="862517"/>
    <lineage>
        <taxon>Bacteria</taxon>
        <taxon>Bacillati</taxon>
        <taxon>Bacillota</taxon>
        <taxon>Tissierellia</taxon>
        <taxon>Tissierellales</taxon>
        <taxon>Peptoniphilaceae</taxon>
        <taxon>Peptoniphilus</taxon>
    </lineage>
</organism>
<gene>
    <name evidence="1" type="ORF">HMPREF9225_0219</name>
</gene>
<dbReference type="EMBL" id="AEEH01000014">
    <property type="protein sequence ID" value="EFM26199.1"/>
    <property type="molecule type" value="Genomic_DNA"/>
</dbReference>
<keyword evidence="2" id="KW-1185">Reference proteome</keyword>
<dbReference type="Proteomes" id="UP000003280">
    <property type="component" value="Unassembled WGS sequence"/>
</dbReference>
<comment type="caution">
    <text evidence="1">The sequence shown here is derived from an EMBL/GenBank/DDBJ whole genome shotgun (WGS) entry which is preliminary data.</text>
</comment>
<accession>E0NJ80</accession>
<dbReference type="AlphaFoldDB" id="E0NJ80"/>
<sequence length="67" mass="8238">MITIKEYKTSPEQLAKNREYKRKNKERLKIQTYRSNGILFIKEYAQLEDLNEFKRIIEDREDELKNS</sequence>
<reference evidence="1 2" key="1">
    <citation type="submission" date="2010-07" db="EMBL/GenBank/DDBJ databases">
        <authorList>
            <person name="Muzny D."/>
            <person name="Qin X."/>
            <person name="Deng J."/>
            <person name="Jiang H."/>
            <person name="Liu Y."/>
            <person name="Qu J."/>
            <person name="Song X.-Z."/>
            <person name="Zhang L."/>
            <person name="Thornton R."/>
            <person name="Coyle M."/>
            <person name="Francisco L."/>
            <person name="Jackson L."/>
            <person name="Javaid M."/>
            <person name="Korchina V."/>
            <person name="Kovar C."/>
            <person name="Mata R."/>
            <person name="Mathew T."/>
            <person name="Ngo R."/>
            <person name="Nguyen L."/>
            <person name="Nguyen N."/>
            <person name="Okwuonu G."/>
            <person name="Ongeri F."/>
            <person name="Pham C."/>
            <person name="Simmons D."/>
            <person name="Wilczek-Boney K."/>
            <person name="Hale W."/>
            <person name="Jakkamsetti A."/>
            <person name="Pham P."/>
            <person name="Ruth R."/>
            <person name="San Lucas F."/>
            <person name="Warren J."/>
            <person name="Zhang J."/>
            <person name="Zhao Z."/>
            <person name="Zhou C."/>
            <person name="Zhu D."/>
            <person name="Lee S."/>
            <person name="Bess C."/>
            <person name="Blankenburg K."/>
            <person name="Forbes L."/>
            <person name="Fu Q."/>
            <person name="Gubbala S."/>
            <person name="Hirani K."/>
            <person name="Jayaseelan J.C."/>
            <person name="Lara F."/>
            <person name="Munidasa M."/>
            <person name="Palculict T."/>
            <person name="Patil S."/>
            <person name="Pu L.-L."/>
            <person name="Saada N."/>
            <person name="Tang L."/>
            <person name="Weissenberger G."/>
            <person name="Zhu Y."/>
            <person name="Hemphill L."/>
            <person name="Shang Y."/>
            <person name="Youmans B."/>
            <person name="Ayvaz T."/>
            <person name="Ross M."/>
            <person name="Santibanez J."/>
            <person name="Aqrawi P."/>
            <person name="Gross S."/>
            <person name="Joshi V."/>
            <person name="Fowler G."/>
            <person name="Nazareth L."/>
            <person name="Reid J."/>
            <person name="Worley K."/>
            <person name="Petrosino J."/>
            <person name="Highlander S."/>
            <person name="Gibbs R."/>
        </authorList>
    </citation>
    <scope>NUCLEOTIDE SEQUENCE [LARGE SCALE GENOMIC DNA]</scope>
    <source>
        <strain evidence="1 2">ATCC BAA-1640</strain>
    </source>
</reference>
<evidence type="ECO:0000313" key="1">
    <source>
        <dbReference type="EMBL" id="EFM26199.1"/>
    </source>
</evidence>
<dbReference type="RefSeq" id="WP_008901055.1">
    <property type="nucleotide sequence ID" value="NZ_GL397071.1"/>
</dbReference>
<protein>
    <submittedName>
        <fullName evidence="1">Uncharacterized protein</fullName>
    </submittedName>
</protein>
<dbReference type="HOGENOM" id="CLU_194485_2_0_9"/>
<evidence type="ECO:0000313" key="2">
    <source>
        <dbReference type="Proteomes" id="UP000003280"/>
    </source>
</evidence>